<evidence type="ECO:0000313" key="3">
    <source>
        <dbReference type="EMBL" id="RJX38878.1"/>
    </source>
</evidence>
<dbReference type="GO" id="GO:0000166">
    <property type="term" value="F:nucleotide binding"/>
    <property type="evidence" value="ECO:0007669"/>
    <property type="project" value="InterPro"/>
</dbReference>
<evidence type="ECO:0000313" key="4">
    <source>
        <dbReference type="Proteomes" id="UP000267798"/>
    </source>
</evidence>
<dbReference type="InterPro" id="IPR050424">
    <property type="entry name" value="Gfo-Idh-MocA_inositol_DH"/>
</dbReference>
<dbReference type="OrthoDB" id="9815825at2"/>
<dbReference type="SUPFAM" id="SSF55347">
    <property type="entry name" value="Glyceraldehyde-3-phosphate dehydrogenase-like, C-terminal domain"/>
    <property type="match status" value="1"/>
</dbReference>
<accession>A0A3A6PIG9</accession>
<comment type="caution">
    <text evidence="3">The sequence shown here is derived from an EMBL/GenBank/DDBJ whole genome shotgun (WGS) entry which is preliminary data.</text>
</comment>
<dbReference type="InterPro" id="IPR036291">
    <property type="entry name" value="NAD(P)-bd_dom_sf"/>
</dbReference>
<dbReference type="Proteomes" id="UP000267798">
    <property type="component" value="Unassembled WGS sequence"/>
</dbReference>
<sequence length="365" mass="40963">MTKIGMAFIGVGDMGSHHAIGFDMLPECDVRYICDFHEGNIERTLKEIRSGNPVIVQDYKELLDKEDIDAVVISVPNYLHREVAVAFLRAGKHVFLEKPVAPSIEDCDAILEEAEKSGKLLQIGLVYRYSNLYRRMAKELASGRLGQVSMMWCKEFRDPFPPADWFYDSSKSGGALVEKDCHHFDIFNWMIGSRPKRVFASGGQHVIKNGEDILINNSYTHYPAKVISDSSIVDHAWVIVEYENGSKASLGLCMYLKPRNLMEDGLEFGLIGNNGVQMTAKRDSRIGIYGGDDYTKEYIDVDVRSDSIMGGHTGGQTQRKDFVACILEGKKPFANGQIGRDALLVALAAEKSIREERYVYIDEIK</sequence>
<dbReference type="PANTHER" id="PTHR43593">
    <property type="match status" value="1"/>
</dbReference>
<dbReference type="PANTHER" id="PTHR43593:SF1">
    <property type="entry name" value="INOSITOL 2-DEHYDROGENASE"/>
    <property type="match status" value="1"/>
</dbReference>
<dbReference type="AlphaFoldDB" id="A0A3A6PIG9"/>
<reference evidence="3 4" key="1">
    <citation type="submission" date="2018-09" db="EMBL/GenBank/DDBJ databases">
        <title>Paenibacillus aracenensis nov. sp. isolated from a cave in southern Spain.</title>
        <authorList>
            <person name="Jurado V."/>
            <person name="Gutierrez-Patricio S."/>
            <person name="Gonzalez-Pimentel J.L."/>
            <person name="Miller A.Z."/>
            <person name="Laiz L."/>
            <person name="Saiz-Jimenez C."/>
        </authorList>
    </citation>
    <scope>NUCLEOTIDE SEQUENCE [LARGE SCALE GENOMIC DNA]</scope>
    <source>
        <strain evidence="3 4">JCM 19203</strain>
    </source>
</reference>
<dbReference type="InterPro" id="IPR055170">
    <property type="entry name" value="GFO_IDH_MocA-like_dom"/>
</dbReference>
<dbReference type="Pfam" id="PF22725">
    <property type="entry name" value="GFO_IDH_MocA_C3"/>
    <property type="match status" value="1"/>
</dbReference>
<feature type="domain" description="Gfo/Idh/MocA-like oxidoreductase N-terminal" evidence="1">
    <location>
        <begin position="5"/>
        <end position="124"/>
    </location>
</feature>
<gene>
    <name evidence="3" type="ORF">D3P09_15245</name>
</gene>
<evidence type="ECO:0000259" key="2">
    <source>
        <dbReference type="Pfam" id="PF22725"/>
    </source>
</evidence>
<dbReference type="InterPro" id="IPR000683">
    <property type="entry name" value="Gfo/Idh/MocA-like_OxRdtase_N"/>
</dbReference>
<dbReference type="SUPFAM" id="SSF51735">
    <property type="entry name" value="NAD(P)-binding Rossmann-fold domains"/>
    <property type="match status" value="1"/>
</dbReference>
<dbReference type="Pfam" id="PF01408">
    <property type="entry name" value="GFO_IDH_MocA"/>
    <property type="match status" value="1"/>
</dbReference>
<organism evidence="3 4">
    <name type="scientific">Paenibacillus pinisoli</name>
    <dbReference type="NCBI Taxonomy" id="1276110"/>
    <lineage>
        <taxon>Bacteria</taxon>
        <taxon>Bacillati</taxon>
        <taxon>Bacillota</taxon>
        <taxon>Bacilli</taxon>
        <taxon>Bacillales</taxon>
        <taxon>Paenibacillaceae</taxon>
        <taxon>Paenibacillus</taxon>
    </lineage>
</organism>
<keyword evidence="4" id="KW-1185">Reference proteome</keyword>
<feature type="domain" description="GFO/IDH/MocA-like oxidoreductase" evidence="2">
    <location>
        <begin position="133"/>
        <end position="275"/>
    </location>
</feature>
<dbReference type="Gene3D" id="3.30.360.10">
    <property type="entry name" value="Dihydrodipicolinate Reductase, domain 2"/>
    <property type="match status" value="1"/>
</dbReference>
<proteinExistence type="predicted"/>
<dbReference type="Gene3D" id="3.40.50.720">
    <property type="entry name" value="NAD(P)-binding Rossmann-like Domain"/>
    <property type="match status" value="1"/>
</dbReference>
<dbReference type="EMBL" id="QXQB01000003">
    <property type="protein sequence ID" value="RJX38878.1"/>
    <property type="molecule type" value="Genomic_DNA"/>
</dbReference>
<name>A0A3A6PIG9_9BACL</name>
<dbReference type="RefSeq" id="WP_120111661.1">
    <property type="nucleotide sequence ID" value="NZ_QXQB01000003.1"/>
</dbReference>
<evidence type="ECO:0000259" key="1">
    <source>
        <dbReference type="Pfam" id="PF01408"/>
    </source>
</evidence>
<protein>
    <submittedName>
        <fullName evidence="3">Gfo/Idh/MocA family oxidoreductase</fullName>
    </submittedName>
</protein>